<dbReference type="InterPro" id="IPR017739">
    <property type="entry name" value="T6SS-assoc_VCA0119"/>
</dbReference>
<dbReference type="PANTHER" id="PTHR37024:SF3">
    <property type="entry name" value="TYPE VI SECRETION SYSTEM PROTEIN TSSA"/>
    <property type="match status" value="1"/>
</dbReference>
<dbReference type="Pfam" id="PF06812">
    <property type="entry name" value="ImpA_N"/>
    <property type="match status" value="1"/>
</dbReference>
<comment type="caution">
    <text evidence="2">The sequence shown here is derived from an EMBL/GenBank/DDBJ whole genome shotgun (WGS) entry which is preliminary data.</text>
</comment>
<feature type="domain" description="ImpA N-terminal" evidence="1">
    <location>
        <begin position="16"/>
        <end position="125"/>
    </location>
</feature>
<proteinExistence type="predicted"/>
<organism evidence="2 3">
    <name type="scientific">Pseudomonas putida</name>
    <name type="common">Arthrobacter siderocapsulatus</name>
    <dbReference type="NCBI Taxonomy" id="303"/>
    <lineage>
        <taxon>Bacteria</taxon>
        <taxon>Pseudomonadati</taxon>
        <taxon>Pseudomonadota</taxon>
        <taxon>Gammaproteobacteria</taxon>
        <taxon>Pseudomonadales</taxon>
        <taxon>Pseudomonadaceae</taxon>
        <taxon>Pseudomonas</taxon>
    </lineage>
</organism>
<dbReference type="AlphaFoldDB" id="A0A177SVU9"/>
<dbReference type="EMBL" id="LUCV01000003">
    <property type="protein sequence ID" value="OAI95126.1"/>
    <property type="molecule type" value="Genomic_DNA"/>
</dbReference>
<dbReference type="Proteomes" id="UP000077752">
    <property type="component" value="Unassembled WGS sequence"/>
</dbReference>
<dbReference type="Pfam" id="PF16989">
    <property type="entry name" value="T6SS_VasJ"/>
    <property type="match status" value="1"/>
</dbReference>
<sequence>MSLVKQLPPLDLKALLAALDERQPAGTFDAENPLFQDIDQEMVKLGGLQERTIDWEFVDQGARRYLTDHCKHFRIAGHLITAHLRTNSWRGWAEATSVLAAMVEKYWEAGHPKPGPTGYAGKRRLVGQYLERLGDALPHLDRKGYDEDFRKSAQHALDSLQASAPLSGLDVPQLSRLESTLRRYAESTRAPEQAKQPQPASVEPLADAFFAPVLASPENEREYRRSLLSAAEAINLKDAFDPTGYLLRRFALWAHLTQAPYAHNDNRTALMATPLEITATYEKALASNSIDPPLLQRIERSVAASPYWLRGSFLSASVARKLDMPRVAEAIRQACERLVTRLPALTSLAFVDGRALLDDDTQAWLSGSAENVGASFDPEYPALRDELATLLDSAGVEPMLRSLESLQQQKSEPRHACHLMTIAAQLLASRGLNWLAEGLYARARCVMDSTSIRAWEPQLHALLVRHTPAGEEQKH</sequence>
<evidence type="ECO:0000259" key="1">
    <source>
        <dbReference type="Pfam" id="PF06812"/>
    </source>
</evidence>
<accession>A0A177SVU9</accession>
<dbReference type="InterPro" id="IPR010657">
    <property type="entry name" value="ImpA_N"/>
</dbReference>
<evidence type="ECO:0000313" key="2">
    <source>
        <dbReference type="EMBL" id="OAI95126.1"/>
    </source>
</evidence>
<dbReference type="RefSeq" id="WP_064301225.1">
    <property type="nucleotide sequence ID" value="NZ_LUCV01000003.1"/>
</dbReference>
<dbReference type="NCBIfam" id="TIGR03362">
    <property type="entry name" value="VI_chp_7"/>
    <property type="match status" value="1"/>
</dbReference>
<gene>
    <name evidence="2" type="ORF">AYO28_06350</name>
</gene>
<dbReference type="PANTHER" id="PTHR37024">
    <property type="entry name" value="TYPE VI SECRETION SYSTEM DUF2094 AND IMPA-RELATED DOMAIN PROTEIN"/>
    <property type="match status" value="1"/>
</dbReference>
<evidence type="ECO:0000313" key="3">
    <source>
        <dbReference type="Proteomes" id="UP000077752"/>
    </source>
</evidence>
<reference evidence="2 3" key="1">
    <citation type="submission" date="2016-03" db="EMBL/GenBank/DDBJ databases">
        <title>Draft Genome Assembly of Pseudomonas putida strain CBF10-2.</title>
        <authorList>
            <person name="Iyer R.S."/>
            <person name="Damania A."/>
        </authorList>
    </citation>
    <scope>NUCLEOTIDE SEQUENCE [LARGE SCALE GENOMIC DNA]</scope>
    <source>
        <strain evidence="2 3">CBF10-2</strain>
    </source>
</reference>
<name>A0A177SVU9_PSEPU</name>
<protein>
    <submittedName>
        <fullName evidence="2">ImpA domain-containing protein</fullName>
    </submittedName>
</protein>